<dbReference type="AlphaFoldDB" id="A0AAV4PUG4"/>
<dbReference type="Proteomes" id="UP001054945">
    <property type="component" value="Unassembled WGS sequence"/>
</dbReference>
<evidence type="ECO:0000313" key="2">
    <source>
        <dbReference type="EMBL" id="GIY00355.1"/>
    </source>
</evidence>
<comment type="caution">
    <text evidence="2">The sequence shown here is derived from an EMBL/GenBank/DDBJ whole genome shotgun (WGS) entry which is preliminary data.</text>
</comment>
<name>A0AAV4PUG4_CAEEX</name>
<evidence type="ECO:0000313" key="3">
    <source>
        <dbReference type="Proteomes" id="UP001054945"/>
    </source>
</evidence>
<proteinExistence type="predicted"/>
<evidence type="ECO:0000259" key="1">
    <source>
        <dbReference type="Pfam" id="PF14529"/>
    </source>
</evidence>
<protein>
    <recommendedName>
        <fullName evidence="1">Endonuclease/exonuclease/phosphatase domain-containing protein</fullName>
    </recommendedName>
</protein>
<dbReference type="SUPFAM" id="SSF56219">
    <property type="entry name" value="DNase I-like"/>
    <property type="match status" value="1"/>
</dbReference>
<dbReference type="Gene3D" id="3.60.10.10">
    <property type="entry name" value="Endonuclease/exonuclease/phosphatase"/>
    <property type="match status" value="2"/>
</dbReference>
<feature type="domain" description="Endonuclease/exonuclease/phosphatase" evidence="1">
    <location>
        <begin position="51"/>
        <end position="146"/>
    </location>
</feature>
<reference evidence="2 3" key="1">
    <citation type="submission" date="2021-06" db="EMBL/GenBank/DDBJ databases">
        <title>Caerostris extrusa draft genome.</title>
        <authorList>
            <person name="Kono N."/>
            <person name="Arakawa K."/>
        </authorList>
    </citation>
    <scope>NUCLEOTIDE SEQUENCE [LARGE SCALE GENOMIC DNA]</scope>
</reference>
<organism evidence="2 3">
    <name type="scientific">Caerostris extrusa</name>
    <name type="common">Bark spider</name>
    <name type="synonym">Caerostris bankana</name>
    <dbReference type="NCBI Taxonomy" id="172846"/>
    <lineage>
        <taxon>Eukaryota</taxon>
        <taxon>Metazoa</taxon>
        <taxon>Ecdysozoa</taxon>
        <taxon>Arthropoda</taxon>
        <taxon>Chelicerata</taxon>
        <taxon>Arachnida</taxon>
        <taxon>Araneae</taxon>
        <taxon>Araneomorphae</taxon>
        <taxon>Entelegynae</taxon>
        <taxon>Araneoidea</taxon>
        <taxon>Araneidae</taxon>
        <taxon>Caerostris</taxon>
    </lineage>
</organism>
<sequence length="156" mass="17786">MNVFKIAQQNLQHSKAATLLFIKLLEEKDFSIACVQEPYITNEHIPEDVALTSTYSSPSEDLDSTLQDYSSTIPMNTHQIICGDFNAHSTTWGYNSEDQRGKLLMDFISFRQLFLVNPQDSQPTFIRSGAVGWPDLHYVVPPYSRKLMAGQHKTWT</sequence>
<keyword evidence="3" id="KW-1185">Reference proteome</keyword>
<gene>
    <name evidence="2" type="ORF">CEXT_145331</name>
</gene>
<accession>A0AAV4PUG4</accession>
<dbReference type="PANTHER" id="PTHR33273">
    <property type="entry name" value="DOMAIN-CONTAINING PROTEIN, PUTATIVE-RELATED"/>
    <property type="match status" value="1"/>
</dbReference>
<dbReference type="Pfam" id="PF14529">
    <property type="entry name" value="Exo_endo_phos_2"/>
    <property type="match status" value="1"/>
</dbReference>
<dbReference type="GO" id="GO:0003824">
    <property type="term" value="F:catalytic activity"/>
    <property type="evidence" value="ECO:0007669"/>
    <property type="project" value="InterPro"/>
</dbReference>
<dbReference type="EMBL" id="BPLR01005168">
    <property type="protein sequence ID" value="GIY00355.1"/>
    <property type="molecule type" value="Genomic_DNA"/>
</dbReference>
<dbReference type="PANTHER" id="PTHR33273:SF4">
    <property type="entry name" value="ENDONUCLEASE_EXONUCLEASE_PHOSPHATASE DOMAIN-CONTAINING PROTEIN"/>
    <property type="match status" value="1"/>
</dbReference>
<dbReference type="InterPro" id="IPR036691">
    <property type="entry name" value="Endo/exonu/phosph_ase_sf"/>
</dbReference>
<dbReference type="InterPro" id="IPR005135">
    <property type="entry name" value="Endo/exonuclease/phosphatase"/>
</dbReference>